<dbReference type="RefSeq" id="WP_066385626.1">
    <property type="nucleotide sequence ID" value="NZ_LTAZ01000017.1"/>
</dbReference>
<dbReference type="Proteomes" id="UP000075321">
    <property type="component" value="Unassembled WGS sequence"/>
</dbReference>
<name>A0A151A8E8_9EURY</name>
<reference evidence="2 3" key="1">
    <citation type="submission" date="2016-02" db="EMBL/GenBank/DDBJ databases">
        <title>Genome sequence of Halalkalicoccus paucihalophilus DSM 24557.</title>
        <authorList>
            <person name="Poehlein A."/>
            <person name="Daniel R."/>
        </authorList>
    </citation>
    <scope>NUCLEOTIDE SEQUENCE [LARGE SCALE GENOMIC DNA]</scope>
    <source>
        <strain evidence="2 3">DSM 24557</strain>
    </source>
</reference>
<feature type="compositionally biased region" description="Basic and acidic residues" evidence="1">
    <location>
        <begin position="10"/>
        <end position="19"/>
    </location>
</feature>
<dbReference type="EMBL" id="LTAZ01000017">
    <property type="protein sequence ID" value="KYH23905.1"/>
    <property type="molecule type" value="Genomic_DNA"/>
</dbReference>
<evidence type="ECO:0000313" key="2">
    <source>
        <dbReference type="EMBL" id="KYH23905.1"/>
    </source>
</evidence>
<dbReference type="AlphaFoldDB" id="A0A151A8E8"/>
<protein>
    <submittedName>
        <fullName evidence="2">Uncharacterized protein</fullName>
    </submittedName>
</protein>
<proteinExistence type="predicted"/>
<gene>
    <name evidence="2" type="ORF">HAPAU_39840</name>
</gene>
<organism evidence="2 3">
    <name type="scientific">Halalkalicoccus paucihalophilus</name>
    <dbReference type="NCBI Taxonomy" id="1008153"/>
    <lineage>
        <taxon>Archaea</taxon>
        <taxon>Methanobacteriati</taxon>
        <taxon>Methanobacteriota</taxon>
        <taxon>Stenosarchaea group</taxon>
        <taxon>Halobacteria</taxon>
        <taxon>Halobacteriales</taxon>
        <taxon>Halococcaceae</taxon>
        <taxon>Halalkalicoccus</taxon>
    </lineage>
</organism>
<feature type="region of interest" description="Disordered" evidence="1">
    <location>
        <begin position="1"/>
        <end position="31"/>
    </location>
</feature>
<evidence type="ECO:0000313" key="3">
    <source>
        <dbReference type="Proteomes" id="UP000075321"/>
    </source>
</evidence>
<dbReference type="PATRIC" id="fig|1008153.3.peg.4266"/>
<comment type="caution">
    <text evidence="2">The sequence shown here is derived from an EMBL/GenBank/DDBJ whole genome shotgun (WGS) entry which is preliminary data.</text>
</comment>
<accession>A0A151A8E8</accession>
<keyword evidence="3" id="KW-1185">Reference proteome</keyword>
<sequence>MSNGLSQPRLPDEPPERGESAYPNIADDPVPDVPTAIEIDLGLDPVAYRYESWSEMAGGWGEILRSTAATVPDPDHERIRNVTPLVSLLDVEALVERMMLSGEVIAPRERTGAMRESPPP</sequence>
<evidence type="ECO:0000256" key="1">
    <source>
        <dbReference type="SAM" id="MobiDB-lite"/>
    </source>
</evidence>